<comment type="subcellular location">
    <subcellularLocation>
        <location evidence="1">Membrane</location>
        <topology evidence="1">Multi-pass membrane protein</topology>
    </subcellularLocation>
</comment>
<dbReference type="Pfam" id="PF00083">
    <property type="entry name" value="Sugar_tr"/>
    <property type="match status" value="1"/>
</dbReference>
<dbReference type="PROSITE" id="PS50850">
    <property type="entry name" value="MFS"/>
    <property type="match status" value="1"/>
</dbReference>
<evidence type="ECO:0000256" key="4">
    <source>
        <dbReference type="ARBA" id="ARBA00022692"/>
    </source>
</evidence>
<gene>
    <name evidence="10" type="ORF">KPH14_003374</name>
</gene>
<feature type="transmembrane region" description="Helical" evidence="8">
    <location>
        <begin position="267"/>
        <end position="286"/>
    </location>
</feature>
<dbReference type="GO" id="GO:0016020">
    <property type="term" value="C:membrane"/>
    <property type="evidence" value="ECO:0007669"/>
    <property type="project" value="UniProtKB-SubCell"/>
</dbReference>
<dbReference type="InterPro" id="IPR036259">
    <property type="entry name" value="MFS_trans_sf"/>
</dbReference>
<feature type="transmembrane region" description="Helical" evidence="8">
    <location>
        <begin position="532"/>
        <end position="552"/>
    </location>
</feature>
<feature type="region of interest" description="Disordered" evidence="7">
    <location>
        <begin position="1"/>
        <end position="32"/>
    </location>
</feature>
<reference evidence="10" key="2">
    <citation type="journal article" date="2023" name="Commun. Biol.">
        <title>Intrasexual cuticular hydrocarbon dimorphism in a wasp sheds light on hydrocarbon biosynthesis genes in Hymenoptera.</title>
        <authorList>
            <person name="Moris V.C."/>
            <person name="Podsiadlowski L."/>
            <person name="Martin S."/>
            <person name="Oeyen J.P."/>
            <person name="Donath A."/>
            <person name="Petersen M."/>
            <person name="Wilbrandt J."/>
            <person name="Misof B."/>
            <person name="Liedtke D."/>
            <person name="Thamm M."/>
            <person name="Scheiner R."/>
            <person name="Schmitt T."/>
            <person name="Niehuis O."/>
        </authorList>
    </citation>
    <scope>NUCLEOTIDE SEQUENCE</scope>
    <source>
        <strain evidence="10">GBR_01_08_01A</strain>
    </source>
</reference>
<evidence type="ECO:0000256" key="3">
    <source>
        <dbReference type="ARBA" id="ARBA00022448"/>
    </source>
</evidence>
<evidence type="ECO:0000256" key="6">
    <source>
        <dbReference type="ARBA" id="ARBA00023136"/>
    </source>
</evidence>
<feature type="transmembrane region" description="Helical" evidence="8">
    <location>
        <begin position="167"/>
        <end position="185"/>
    </location>
</feature>
<organism evidence="10 11">
    <name type="scientific">Odynerus spinipes</name>
    <dbReference type="NCBI Taxonomy" id="1348599"/>
    <lineage>
        <taxon>Eukaryota</taxon>
        <taxon>Metazoa</taxon>
        <taxon>Ecdysozoa</taxon>
        <taxon>Arthropoda</taxon>
        <taxon>Hexapoda</taxon>
        <taxon>Insecta</taxon>
        <taxon>Pterygota</taxon>
        <taxon>Neoptera</taxon>
        <taxon>Endopterygota</taxon>
        <taxon>Hymenoptera</taxon>
        <taxon>Apocrita</taxon>
        <taxon>Aculeata</taxon>
        <taxon>Vespoidea</taxon>
        <taxon>Vespidae</taxon>
        <taxon>Eumeninae</taxon>
        <taxon>Odynerus</taxon>
    </lineage>
</organism>
<evidence type="ECO:0000256" key="7">
    <source>
        <dbReference type="SAM" id="MobiDB-lite"/>
    </source>
</evidence>
<evidence type="ECO:0000256" key="5">
    <source>
        <dbReference type="ARBA" id="ARBA00022989"/>
    </source>
</evidence>
<keyword evidence="6 8" id="KW-0472">Membrane</keyword>
<evidence type="ECO:0000256" key="1">
    <source>
        <dbReference type="ARBA" id="ARBA00004141"/>
    </source>
</evidence>
<feature type="transmembrane region" description="Helical" evidence="8">
    <location>
        <begin position="191"/>
        <end position="212"/>
    </location>
</feature>
<proteinExistence type="inferred from homology"/>
<feature type="compositionally biased region" description="Gly residues" evidence="7">
    <location>
        <begin position="13"/>
        <end position="26"/>
    </location>
</feature>
<keyword evidence="3" id="KW-0813">Transport</keyword>
<feature type="domain" description="Major facilitator superfamily (MFS) profile" evidence="9">
    <location>
        <begin position="100"/>
        <end position="645"/>
    </location>
</feature>
<dbReference type="Gene3D" id="2.160.20.80">
    <property type="entry name" value="E3 ubiquitin-protein ligase SopA"/>
    <property type="match status" value="1"/>
</dbReference>
<dbReference type="PANTHER" id="PTHR23511">
    <property type="entry name" value="SYNAPTIC VESICLE GLYCOPROTEIN 2"/>
    <property type="match status" value="1"/>
</dbReference>
<dbReference type="Proteomes" id="UP001258017">
    <property type="component" value="Unassembled WGS sequence"/>
</dbReference>
<keyword evidence="11" id="KW-1185">Reference proteome</keyword>
<dbReference type="AlphaFoldDB" id="A0AAD9RCH5"/>
<reference evidence="10" key="1">
    <citation type="submission" date="2021-08" db="EMBL/GenBank/DDBJ databases">
        <authorList>
            <person name="Misof B."/>
            <person name="Oliver O."/>
            <person name="Podsiadlowski L."/>
            <person name="Donath A."/>
            <person name="Peters R."/>
            <person name="Mayer C."/>
            <person name="Rust J."/>
            <person name="Gunkel S."/>
            <person name="Lesny P."/>
            <person name="Martin S."/>
            <person name="Oeyen J.P."/>
            <person name="Petersen M."/>
            <person name="Panagiotis P."/>
            <person name="Wilbrandt J."/>
            <person name="Tanja T."/>
        </authorList>
    </citation>
    <scope>NUCLEOTIDE SEQUENCE</scope>
    <source>
        <strain evidence="10">GBR_01_08_01A</strain>
        <tissue evidence="10">Thorax + abdomen</tissue>
    </source>
</reference>
<dbReference type="PANTHER" id="PTHR23511:SF34">
    <property type="entry name" value="SYNAPTIC VESICLE GLYCOPROTEIN 2"/>
    <property type="match status" value="1"/>
</dbReference>
<dbReference type="GO" id="GO:0022857">
    <property type="term" value="F:transmembrane transporter activity"/>
    <property type="evidence" value="ECO:0007669"/>
    <property type="project" value="InterPro"/>
</dbReference>
<keyword evidence="5 8" id="KW-1133">Transmembrane helix</keyword>
<evidence type="ECO:0000313" key="10">
    <source>
        <dbReference type="EMBL" id="KAK2577228.1"/>
    </source>
</evidence>
<dbReference type="Gene3D" id="1.20.1250.20">
    <property type="entry name" value="MFS general substrate transporter like domains"/>
    <property type="match status" value="2"/>
</dbReference>
<comment type="similarity">
    <text evidence="2">Belongs to the major facilitator superfamily.</text>
</comment>
<feature type="transmembrane region" description="Helical" evidence="8">
    <location>
        <begin position="620"/>
        <end position="639"/>
    </location>
</feature>
<feature type="transmembrane region" description="Helical" evidence="8">
    <location>
        <begin position="224"/>
        <end position="247"/>
    </location>
</feature>
<feature type="transmembrane region" description="Helical" evidence="8">
    <location>
        <begin position="98"/>
        <end position="118"/>
    </location>
</feature>
<feature type="transmembrane region" description="Helical" evidence="8">
    <location>
        <begin position="374"/>
        <end position="397"/>
    </location>
</feature>
<sequence length="649" mass="70205">MPPSEEESQWLVGSGGGVTSSGGGATITGTGDRSLSIRGGLYTEEMTTQTANSANASTNAPSADSAEHDLIDSTADATLLAQFHEDAIKQAGVGYFQILAALCTGLSLAADTVEFFVVPYILPSAEVELCIEDNEKGWLGNITLMGLALGGLFWGGLGDRIGRHRSLLSAMSVHALFSGVATFMPTYGTFMTARFCSAIGVGGSVPLAFAYLAECCPRLSRGRWTGVLVAAAGLGGVYAALLAWTIVPTTGEMVVLENKEHFSAWHRFLLLCCLPALCSTVGLIFLPESPRYLVEAGRDVEAMMVYQRIYKKNNARKGAAGAQYQLSELELPTKRPRGLAPPSPSTHTSVLADIMYSVEMFWNSFLELFATPHLHVTLVLLLIWSTASFGLYGLMVWCPEYLKLLRATEYEAHTAQFIGKDYDHKVFSVSLENCQYKDSTFSYCKFTKMVLSHVDFVNCTFQFVEFSSIKSSKTHFTDSIIMHSKFVDTDLSAQAFTRCKLQNNTKLSLSGPCPTLDLDYNIYIEEALHGHLVAQLAFVPAATLAGLALTVLQRPKMIVLGFEGGFMAVFAIAWTSLTLVTVESFPTHLRCTGFGFIAAAIRISGLIGTITYQTLISAPLVAPALLTALTLLIASIATLKLPHTHSVFL</sequence>
<evidence type="ECO:0000313" key="11">
    <source>
        <dbReference type="Proteomes" id="UP001258017"/>
    </source>
</evidence>
<feature type="transmembrane region" description="Helical" evidence="8">
    <location>
        <begin position="558"/>
        <end position="582"/>
    </location>
</feature>
<dbReference type="SUPFAM" id="SSF141571">
    <property type="entry name" value="Pentapeptide repeat-like"/>
    <property type="match status" value="1"/>
</dbReference>
<dbReference type="SUPFAM" id="SSF103473">
    <property type="entry name" value="MFS general substrate transporter"/>
    <property type="match status" value="2"/>
</dbReference>
<dbReference type="InterPro" id="IPR020846">
    <property type="entry name" value="MFS_dom"/>
</dbReference>
<keyword evidence="4 8" id="KW-0812">Transmembrane</keyword>
<feature type="transmembrane region" description="Helical" evidence="8">
    <location>
        <begin position="594"/>
        <end position="614"/>
    </location>
</feature>
<protein>
    <recommendedName>
        <fullName evidence="9">Major facilitator superfamily (MFS) profile domain-containing protein</fullName>
    </recommendedName>
</protein>
<feature type="transmembrane region" description="Helical" evidence="8">
    <location>
        <begin position="138"/>
        <end position="155"/>
    </location>
</feature>
<comment type="caution">
    <text evidence="10">The sequence shown here is derived from an EMBL/GenBank/DDBJ whole genome shotgun (WGS) entry which is preliminary data.</text>
</comment>
<dbReference type="EMBL" id="JAIFRP010004357">
    <property type="protein sequence ID" value="KAK2577228.1"/>
    <property type="molecule type" value="Genomic_DNA"/>
</dbReference>
<name>A0AAD9RCH5_9HYME</name>
<evidence type="ECO:0000256" key="2">
    <source>
        <dbReference type="ARBA" id="ARBA00008335"/>
    </source>
</evidence>
<evidence type="ECO:0000259" key="9">
    <source>
        <dbReference type="PROSITE" id="PS50850"/>
    </source>
</evidence>
<evidence type="ECO:0000256" key="8">
    <source>
        <dbReference type="SAM" id="Phobius"/>
    </source>
</evidence>
<accession>A0AAD9RCH5</accession>
<dbReference type="InterPro" id="IPR055415">
    <property type="entry name" value="LD_SV2"/>
</dbReference>
<dbReference type="Pfam" id="PF23894">
    <property type="entry name" value="LD_SV2"/>
    <property type="match status" value="1"/>
</dbReference>
<dbReference type="InterPro" id="IPR005828">
    <property type="entry name" value="MFS_sugar_transport-like"/>
</dbReference>